<sequence length="1213" mass="132324">MAGTASKRPYSPDKMVKPTDYPASGQDVDNRATACYSPYEKKRRIKTNHEGHKSDLDDEASVASTRNQATDLRRIVPGQETGHVFRQQSKSFPKQQNTSSSLRTSSDSKPSSGMKTESSFLTTPEDCGIQTQDDVSELRNWWAGLKSKSTGCGSCGSTAVFENLTTSYIREQLDAEYGITISVRNAQREMKMKEDQSREEAFARSRWGRGTKLGDDKEREGTDVPSPKGKGKEKETIKSEKLGKLLGTASCPGCNNCICLGCLNPLENSQVAGVELSDLPEARILKAERSHLRKSGLWCCDEGRVVALALVLACLDEDVLGLSLGDDHPDNNSLNRKGFGGTVKRGIRSLKDKITENALQISPSHKSKSKARGQKGNGTGYGSGGYGGSVGLFGLEFHESEDWDTSDSDGLDNDGAVFPASDIVSAVDYINPYTSYYKPLSPLPSVHFSGLGQKLGDSNITPTTKNDPSQVAGLSAMDYVDLTMDDPPSSILPVPIRSNENAGIPSYFSWQGVLAARGRGTGGGRGGAHTPPRFLGPGQTLGGPVADYSAPYISQKAAGELAGADKSFSSLPSVWAHHFPQYPGAVLPQEALDDFLTKASANSGPVDVSGSGSAELDNILFGSMAPPHFPLPSSFHPMPYTGMSHMVPHSGMSGGMHKPPSNTRDKDARSIPSPPALSPEQTKYDKTLAAIMSLLTELLPRPSWDSLFDLAPPPIFKVMLRTSMLVEKAEELLRNDSIQDISVHSEMYITFMELLQRICACSETEFLVMERRRKKQHTLGLLRIVQSSPIPNDPPVFGPKTRGKIAAAAEERRRAEVLIYEENSDRRTLIEVSTNLCTQAKFFLKGAEKSEGTEFDGIEATKILGICLEIVGIKEVFEKLTSRAARSDGGSSLEGMFDVKVKHASPAFTGKKIIPPQLGFKYHSPIAFEYTENVLNTHHFKAQAGDLKQSPRGRVLHLTRELATMSTSLPQGIFVRVEDSRPDVLKALIVGPGGTPYEGGLYEFDIWAPTEYPNTPPLCIFKTTGGGSVHFNPNLYNCGKVCLSILNTWEGAASEKWQPAISTLLQVFVSIQSMILCDSPWYNEPGRREGTQKKQSEDFNTRVRLNNVRFAMLDWIKDSEKRNGIWKDVVKAHFTENGSYLMDLVKGWAKKDPSIHNWRQGMGTLYGGGPTIWAHDMSTGRRILGSAASALPAGIDMVADMEGLIKTVIRDEN</sequence>
<gene>
    <name evidence="5" type="ORF">Q9L58_003674</name>
</gene>
<evidence type="ECO:0000313" key="5">
    <source>
        <dbReference type="EMBL" id="KAL0637341.1"/>
    </source>
</evidence>
<feature type="region of interest" description="Disordered" evidence="3">
    <location>
        <begin position="649"/>
        <end position="682"/>
    </location>
</feature>
<evidence type="ECO:0000256" key="2">
    <source>
        <dbReference type="ARBA" id="ARBA00022786"/>
    </source>
</evidence>
<evidence type="ECO:0000313" key="6">
    <source>
        <dbReference type="Proteomes" id="UP001447188"/>
    </source>
</evidence>
<comment type="caution">
    <text evidence="5">The sequence shown here is derived from an EMBL/GenBank/DDBJ whole genome shotgun (WGS) entry which is preliminary data.</text>
</comment>
<feature type="compositionally biased region" description="Low complexity" evidence="3">
    <location>
        <begin position="99"/>
        <end position="112"/>
    </location>
</feature>
<evidence type="ECO:0000256" key="3">
    <source>
        <dbReference type="SAM" id="MobiDB-lite"/>
    </source>
</evidence>
<dbReference type="SUPFAM" id="SSF54495">
    <property type="entry name" value="UBC-like"/>
    <property type="match status" value="1"/>
</dbReference>
<dbReference type="EMBL" id="JBBBZM010000036">
    <property type="protein sequence ID" value="KAL0637341.1"/>
    <property type="molecule type" value="Genomic_DNA"/>
</dbReference>
<dbReference type="InterPro" id="IPR000608">
    <property type="entry name" value="UBC"/>
</dbReference>
<keyword evidence="1" id="KW-0808">Transferase</keyword>
<dbReference type="SMART" id="SM00212">
    <property type="entry name" value="UBCc"/>
    <property type="match status" value="1"/>
</dbReference>
<accession>A0ABR3GN47</accession>
<name>A0ABR3GN47_9PEZI</name>
<dbReference type="PANTHER" id="PTHR46116">
    <property type="entry name" value="(E3-INDEPENDENT) E2 UBIQUITIN-CONJUGATING ENZYME"/>
    <property type="match status" value="1"/>
</dbReference>
<organism evidence="5 6">
    <name type="scientific">Discina gigas</name>
    <dbReference type="NCBI Taxonomy" id="1032678"/>
    <lineage>
        <taxon>Eukaryota</taxon>
        <taxon>Fungi</taxon>
        <taxon>Dikarya</taxon>
        <taxon>Ascomycota</taxon>
        <taxon>Pezizomycotina</taxon>
        <taxon>Pezizomycetes</taxon>
        <taxon>Pezizales</taxon>
        <taxon>Discinaceae</taxon>
        <taxon>Discina</taxon>
    </lineage>
</organism>
<evidence type="ECO:0000256" key="1">
    <source>
        <dbReference type="ARBA" id="ARBA00022679"/>
    </source>
</evidence>
<evidence type="ECO:0000259" key="4">
    <source>
        <dbReference type="PROSITE" id="PS50127"/>
    </source>
</evidence>
<feature type="region of interest" description="Disordered" evidence="3">
    <location>
        <begin position="361"/>
        <end position="383"/>
    </location>
</feature>
<feature type="region of interest" description="Disordered" evidence="3">
    <location>
        <begin position="189"/>
        <end position="236"/>
    </location>
</feature>
<feature type="region of interest" description="Disordered" evidence="3">
    <location>
        <begin position="1"/>
        <end position="127"/>
    </location>
</feature>
<keyword evidence="2" id="KW-0833">Ubl conjugation pathway</keyword>
<dbReference type="Gene3D" id="3.10.110.10">
    <property type="entry name" value="Ubiquitin Conjugating Enzyme"/>
    <property type="match status" value="1"/>
</dbReference>
<keyword evidence="6" id="KW-1185">Reference proteome</keyword>
<dbReference type="Proteomes" id="UP001447188">
    <property type="component" value="Unassembled WGS sequence"/>
</dbReference>
<reference evidence="5 6" key="1">
    <citation type="submission" date="2024-02" db="EMBL/GenBank/DDBJ databases">
        <title>Discinaceae phylogenomics.</title>
        <authorList>
            <person name="Dirks A.C."/>
            <person name="James T.Y."/>
        </authorList>
    </citation>
    <scope>NUCLEOTIDE SEQUENCE [LARGE SCALE GENOMIC DNA]</scope>
    <source>
        <strain evidence="5 6">ACD0624</strain>
    </source>
</reference>
<feature type="domain" description="UBC core" evidence="4">
    <location>
        <begin position="953"/>
        <end position="1112"/>
    </location>
</feature>
<dbReference type="CDD" id="cd23810">
    <property type="entry name" value="UBCc_BIRC6"/>
    <property type="match status" value="1"/>
</dbReference>
<dbReference type="Pfam" id="PF00179">
    <property type="entry name" value="UQ_con"/>
    <property type="match status" value="1"/>
</dbReference>
<feature type="compositionally biased region" description="Polar residues" evidence="3">
    <location>
        <begin position="86"/>
        <end position="98"/>
    </location>
</feature>
<proteinExistence type="predicted"/>
<dbReference type="InterPro" id="IPR016135">
    <property type="entry name" value="UBQ-conjugating_enzyme/RWD"/>
</dbReference>
<dbReference type="PROSITE" id="PS50127">
    <property type="entry name" value="UBC_2"/>
    <property type="match status" value="1"/>
</dbReference>
<dbReference type="PANTHER" id="PTHR46116:SF39">
    <property type="entry name" value="BACULOVIRAL IAP REPEAT-CONTAINING PROTEIN 6"/>
    <property type="match status" value="1"/>
</dbReference>
<feature type="compositionally biased region" description="Polar residues" evidence="3">
    <location>
        <begin position="113"/>
        <end position="122"/>
    </location>
</feature>
<feature type="compositionally biased region" description="Basic and acidic residues" evidence="3">
    <location>
        <begin position="189"/>
        <end position="203"/>
    </location>
</feature>
<protein>
    <recommendedName>
        <fullName evidence="4">UBC core domain-containing protein</fullName>
    </recommendedName>
</protein>
<feature type="compositionally biased region" description="Basic and acidic residues" evidence="3">
    <location>
        <begin position="212"/>
        <end position="222"/>
    </location>
</feature>